<keyword evidence="1" id="KW-0460">Magnesium</keyword>
<dbReference type="SUPFAM" id="SSF101478">
    <property type="entry name" value="ADP-ribosylglycohydrolase"/>
    <property type="match status" value="1"/>
</dbReference>
<dbReference type="EMBL" id="ACZM01000007">
    <property type="protein sequence ID" value="EHG21366.1"/>
    <property type="molecule type" value="Genomic_DNA"/>
</dbReference>
<dbReference type="InterPro" id="IPR036705">
    <property type="entry name" value="Ribosyl_crysJ1_sf"/>
</dbReference>
<keyword evidence="3" id="KW-1185">Reference proteome</keyword>
<dbReference type="OrthoDB" id="9814572at2"/>
<dbReference type="InterPro" id="IPR005502">
    <property type="entry name" value="Ribosyl_crysJ1"/>
</dbReference>
<dbReference type="STRING" id="679201.HMPREF9334_00783"/>
<feature type="binding site" evidence="1">
    <location>
        <position position="36"/>
    </location>
    <ligand>
        <name>Mg(2+)</name>
        <dbReference type="ChEBI" id="CHEBI:18420"/>
        <label>1</label>
    </ligand>
</feature>
<gene>
    <name evidence="2" type="ORF">HMPREF9334_00783</name>
</gene>
<feature type="binding site" evidence="1">
    <location>
        <position position="35"/>
    </location>
    <ligand>
        <name>Mg(2+)</name>
        <dbReference type="ChEBI" id="CHEBI:18420"/>
        <label>1</label>
    </ligand>
</feature>
<feature type="binding site" evidence="1">
    <location>
        <position position="219"/>
    </location>
    <ligand>
        <name>Mg(2+)</name>
        <dbReference type="ChEBI" id="CHEBI:18420"/>
        <label>1</label>
    </ligand>
</feature>
<dbReference type="PANTHER" id="PTHR16222">
    <property type="entry name" value="ADP-RIBOSYLGLYCOHYDROLASE"/>
    <property type="match status" value="1"/>
</dbReference>
<dbReference type="AlphaFoldDB" id="G5GNX9"/>
<evidence type="ECO:0008006" key="4">
    <source>
        <dbReference type="Google" id="ProtNLM"/>
    </source>
</evidence>
<sequence>MYGAILGDIIGSPYEFDHGEKTKEFELFPAHARFTDDTVMTIAVAEALIGLGADVNEEHVKADVVCFMRHWGRRYPRIGYGNLFRQWLLMENPQPYGSYGNGSAMRVSSVGWLYDSLTRTREVARWMAEVTHNHPEGVKGAESVASAIHLGRMGHSKEEIKDYITQEFGYDLTRTLGEIRPTYSMDATCPGSVPEAITAFFESTSMVDAIRGAVSLGGDTDTIACIAGSIAEAFYGCPDDLHEECVKRIPADMREVLFAFDMMREERRGGDLCWCEERPLNSFYGGIRRNSLRSRKKEK</sequence>
<evidence type="ECO:0000313" key="2">
    <source>
        <dbReference type="EMBL" id="EHG21366.1"/>
    </source>
</evidence>
<feature type="binding site" evidence="1">
    <location>
        <position position="222"/>
    </location>
    <ligand>
        <name>Mg(2+)</name>
        <dbReference type="ChEBI" id="CHEBI:18420"/>
        <label>1</label>
    </ligand>
</feature>
<protein>
    <recommendedName>
        <fullName evidence="4">ADP-ribosylglycohydrolase</fullName>
    </recommendedName>
</protein>
<proteinExistence type="predicted"/>
<accession>G5GNX9</accession>
<evidence type="ECO:0000313" key="3">
    <source>
        <dbReference type="Proteomes" id="UP000004129"/>
    </source>
</evidence>
<feature type="binding site" evidence="1">
    <location>
        <position position="37"/>
    </location>
    <ligand>
        <name>Mg(2+)</name>
        <dbReference type="ChEBI" id="CHEBI:18420"/>
        <label>1</label>
    </ligand>
</feature>
<comment type="caution">
    <text evidence="2">The sequence shown here is derived from an EMBL/GenBank/DDBJ whole genome shotgun (WGS) entry which is preliminary data.</text>
</comment>
<dbReference type="RefSeq" id="WP_006692233.1">
    <property type="nucleotide sequence ID" value="NZ_JH376798.1"/>
</dbReference>
<dbReference type="PATRIC" id="fig|679201.3.peg.791"/>
<organism evidence="2 3">
    <name type="scientific">Selenomonas infelix ATCC 43532</name>
    <dbReference type="NCBI Taxonomy" id="679201"/>
    <lineage>
        <taxon>Bacteria</taxon>
        <taxon>Bacillati</taxon>
        <taxon>Bacillota</taxon>
        <taxon>Negativicutes</taxon>
        <taxon>Selenomonadales</taxon>
        <taxon>Selenomonadaceae</taxon>
        <taxon>Selenomonas</taxon>
    </lineage>
</organism>
<dbReference type="HOGENOM" id="CLU_024566_1_0_9"/>
<dbReference type="Gene3D" id="1.10.4080.10">
    <property type="entry name" value="ADP-ribosylation/Crystallin J1"/>
    <property type="match status" value="1"/>
</dbReference>
<feature type="binding site" evidence="1">
    <location>
        <position position="221"/>
    </location>
    <ligand>
        <name>Mg(2+)</name>
        <dbReference type="ChEBI" id="CHEBI:18420"/>
        <label>1</label>
    </ligand>
</feature>
<name>G5GNX9_9FIRM</name>
<dbReference type="eggNOG" id="COG1397">
    <property type="taxonomic scope" value="Bacteria"/>
</dbReference>
<reference evidence="2 3" key="1">
    <citation type="submission" date="2011-08" db="EMBL/GenBank/DDBJ databases">
        <title>The Genome Sequence of Selenomonas infelix ATCC 43532.</title>
        <authorList>
            <consortium name="The Broad Institute Genome Sequencing Platform"/>
            <person name="Earl A."/>
            <person name="Ward D."/>
            <person name="Feldgarden M."/>
            <person name="Gevers D."/>
            <person name="Izard J."/>
            <person name="Blanton J.M."/>
            <person name="Baranova O.V."/>
            <person name="Dewhirst F.E."/>
            <person name="Young S.K."/>
            <person name="Zeng Q."/>
            <person name="Gargeya S."/>
            <person name="Fitzgerald M."/>
            <person name="Haas B."/>
            <person name="Abouelleil A."/>
            <person name="Alvarado L."/>
            <person name="Arachchi H.M."/>
            <person name="Berlin A."/>
            <person name="Brown A."/>
            <person name="Chapman S.B."/>
            <person name="Chen Z."/>
            <person name="Dunbar C."/>
            <person name="Freedman E."/>
            <person name="Gearin G."/>
            <person name="Gellesch M."/>
            <person name="Goldberg J."/>
            <person name="Griggs A."/>
            <person name="Gujja S."/>
            <person name="Heiman D."/>
            <person name="Howarth C."/>
            <person name="Larson L."/>
            <person name="Lui A."/>
            <person name="MacDonald P.J.P."/>
            <person name="Montmayeur A."/>
            <person name="Murphy C."/>
            <person name="Neiman D."/>
            <person name="Pearson M."/>
            <person name="Priest M."/>
            <person name="Roberts A."/>
            <person name="Saif S."/>
            <person name="Shea T."/>
            <person name="Shenoy N."/>
            <person name="Sisk P."/>
            <person name="Stolte C."/>
            <person name="Sykes S."/>
            <person name="Wortman J."/>
            <person name="Nusbaum C."/>
            <person name="Birren B."/>
        </authorList>
    </citation>
    <scope>NUCLEOTIDE SEQUENCE [LARGE SCALE GENOMIC DNA]</scope>
    <source>
        <strain evidence="2 3">ATCC 43532</strain>
    </source>
</reference>
<dbReference type="GO" id="GO:0046872">
    <property type="term" value="F:metal ion binding"/>
    <property type="evidence" value="ECO:0007669"/>
    <property type="project" value="UniProtKB-KW"/>
</dbReference>
<evidence type="ECO:0000256" key="1">
    <source>
        <dbReference type="PIRSR" id="PIRSR605502-1"/>
    </source>
</evidence>
<dbReference type="Pfam" id="PF03747">
    <property type="entry name" value="ADP_ribosyl_GH"/>
    <property type="match status" value="1"/>
</dbReference>
<dbReference type="PANTHER" id="PTHR16222:SF12">
    <property type="entry name" value="ADP-RIBOSYLGLYCOHYDROLASE-RELATED"/>
    <property type="match status" value="1"/>
</dbReference>
<keyword evidence="1" id="KW-0479">Metal-binding</keyword>
<dbReference type="InterPro" id="IPR050792">
    <property type="entry name" value="ADP-ribosylglycohydrolase"/>
</dbReference>
<dbReference type="Proteomes" id="UP000004129">
    <property type="component" value="Unassembled WGS sequence"/>
</dbReference>
<comment type="cofactor">
    <cofactor evidence="1">
        <name>Mg(2+)</name>
        <dbReference type="ChEBI" id="CHEBI:18420"/>
    </cofactor>
    <text evidence="1">Binds 2 magnesium ions per subunit.</text>
</comment>